<feature type="region of interest" description="Disordered" evidence="1">
    <location>
        <begin position="208"/>
        <end position="227"/>
    </location>
</feature>
<evidence type="ECO:0000313" key="2">
    <source>
        <dbReference type="EMBL" id="CAE8735402.1"/>
    </source>
</evidence>
<dbReference type="AlphaFoldDB" id="A0A813LQP0"/>
<feature type="compositionally biased region" description="Polar residues" evidence="1">
    <location>
        <begin position="39"/>
        <end position="58"/>
    </location>
</feature>
<proteinExistence type="predicted"/>
<feature type="region of interest" description="Disordered" evidence="1">
    <location>
        <begin position="1"/>
        <end position="63"/>
    </location>
</feature>
<name>A0A813LQP0_POLGL</name>
<feature type="compositionally biased region" description="Basic and acidic residues" evidence="1">
    <location>
        <begin position="27"/>
        <end position="36"/>
    </location>
</feature>
<dbReference type="Proteomes" id="UP000626109">
    <property type="component" value="Unassembled WGS sequence"/>
</dbReference>
<evidence type="ECO:0000313" key="3">
    <source>
        <dbReference type="Proteomes" id="UP000626109"/>
    </source>
</evidence>
<accession>A0A813LQP0</accession>
<dbReference type="EMBL" id="CAJNNW010036543">
    <property type="protein sequence ID" value="CAE8735402.1"/>
    <property type="molecule type" value="Genomic_DNA"/>
</dbReference>
<evidence type="ECO:0000256" key="1">
    <source>
        <dbReference type="SAM" id="MobiDB-lite"/>
    </source>
</evidence>
<organism evidence="2 3">
    <name type="scientific">Polarella glacialis</name>
    <name type="common">Dinoflagellate</name>
    <dbReference type="NCBI Taxonomy" id="89957"/>
    <lineage>
        <taxon>Eukaryota</taxon>
        <taxon>Sar</taxon>
        <taxon>Alveolata</taxon>
        <taxon>Dinophyceae</taxon>
        <taxon>Suessiales</taxon>
        <taxon>Suessiaceae</taxon>
        <taxon>Polarella</taxon>
    </lineage>
</organism>
<sequence>MGLGCGKALLPNEPPLPADAQFPAEPSEFKEEDDWRVLLTSSPGDRVQSSPSPPSTRQGLAVAPPAGVRNLHLQQTKIAPPELSAAAVKAAARAGVPLPNLDEDEPYGLMDDYVDDLLGIPKNKRSGPTLRAPGAALQGAVPQIIFGDGTRGVPEKAMPRMDKFAEEAPGFEPSDLEQAVVLKSASPYMAGVLGDWASIDKTLVKTQVAQQAGPAPKRKAGASSGAR</sequence>
<protein>
    <submittedName>
        <fullName evidence="2">Uncharacterized protein</fullName>
    </submittedName>
</protein>
<gene>
    <name evidence="2" type="ORF">PGLA2088_LOCUS47814</name>
</gene>
<reference evidence="2" key="1">
    <citation type="submission" date="2021-02" db="EMBL/GenBank/DDBJ databases">
        <authorList>
            <person name="Dougan E. K."/>
            <person name="Rhodes N."/>
            <person name="Thang M."/>
            <person name="Chan C."/>
        </authorList>
    </citation>
    <scope>NUCLEOTIDE SEQUENCE</scope>
</reference>
<comment type="caution">
    <text evidence="2">The sequence shown here is derived from an EMBL/GenBank/DDBJ whole genome shotgun (WGS) entry which is preliminary data.</text>
</comment>